<gene>
    <name evidence="5" type="primary">apaH</name>
    <name evidence="7" type="ORF">J2T60_001360</name>
</gene>
<dbReference type="HAMAP" id="MF_00199">
    <property type="entry name" value="ApaH"/>
    <property type="match status" value="1"/>
</dbReference>
<dbReference type="EC" id="3.6.1.41" evidence="5"/>
<accession>A0ABT1G7X4</accession>
<evidence type="ECO:0000313" key="8">
    <source>
        <dbReference type="Proteomes" id="UP001523550"/>
    </source>
</evidence>
<sequence>MAIFAIGDIQGCHSDLARLLDRINFDPAEDRVWFAGDIVNRGPASLEALRFVRKLGKQAITVLGNHDMHLLAIAHQDQPNLKSKDTLAEILSAPDAGELLDWLRHRPFLHHDPELGYAMVHAGLPPQWNMQQAEAQARELEQVMQGEHYRDFLAVMYGNEPDYWDPSLSGMDRHRFQINCFTRMRFVDAHGRLDLKTKCAPGEQADGLYPWYAAPGRATADHHILFGHWSTAGQAKGLNYSRYNVYPLDTGCVWGGKLTAFRLDEDGGWASIDCSGQLTPGEA</sequence>
<dbReference type="InterPro" id="IPR029052">
    <property type="entry name" value="Metallo-depent_PP-like"/>
</dbReference>
<dbReference type="InterPro" id="IPR004843">
    <property type="entry name" value="Calcineurin-like_PHP"/>
</dbReference>
<evidence type="ECO:0000256" key="1">
    <source>
        <dbReference type="ARBA" id="ARBA00003413"/>
    </source>
</evidence>
<dbReference type="SUPFAM" id="SSF56300">
    <property type="entry name" value="Metallo-dependent phosphatases"/>
    <property type="match status" value="1"/>
</dbReference>
<evidence type="ECO:0000256" key="2">
    <source>
        <dbReference type="ARBA" id="ARBA00005419"/>
    </source>
</evidence>
<dbReference type="Gene3D" id="3.60.21.10">
    <property type="match status" value="1"/>
</dbReference>
<evidence type="ECO:0000313" key="7">
    <source>
        <dbReference type="EMBL" id="MCP1727395.1"/>
    </source>
</evidence>
<keyword evidence="3 5" id="KW-0378">Hydrolase</keyword>
<organism evidence="7 8">
    <name type="scientific">Natronospira proteinivora</name>
    <dbReference type="NCBI Taxonomy" id="1807133"/>
    <lineage>
        <taxon>Bacteria</taxon>
        <taxon>Pseudomonadati</taxon>
        <taxon>Pseudomonadota</taxon>
        <taxon>Gammaproteobacteria</taxon>
        <taxon>Natronospirales</taxon>
        <taxon>Natronospiraceae</taxon>
        <taxon>Natronospira</taxon>
    </lineage>
</organism>
<comment type="catalytic activity">
    <reaction evidence="4 5">
        <text>P(1),P(4)-bis(5'-adenosyl) tetraphosphate + H2O = 2 ADP + 2 H(+)</text>
        <dbReference type="Rhea" id="RHEA:24252"/>
        <dbReference type="ChEBI" id="CHEBI:15377"/>
        <dbReference type="ChEBI" id="CHEBI:15378"/>
        <dbReference type="ChEBI" id="CHEBI:58141"/>
        <dbReference type="ChEBI" id="CHEBI:456216"/>
        <dbReference type="EC" id="3.6.1.41"/>
    </reaction>
</comment>
<dbReference type="PANTHER" id="PTHR40942:SF4">
    <property type="entry name" value="CYTOCHROME C5"/>
    <property type="match status" value="1"/>
</dbReference>
<feature type="domain" description="Calcineurin-like phosphoesterase" evidence="6">
    <location>
        <begin position="1"/>
        <end position="144"/>
    </location>
</feature>
<evidence type="ECO:0000256" key="5">
    <source>
        <dbReference type="HAMAP-Rule" id="MF_00199"/>
    </source>
</evidence>
<reference evidence="7 8" key="1">
    <citation type="submission" date="2022-03" db="EMBL/GenBank/DDBJ databases">
        <title>Genomic Encyclopedia of Type Strains, Phase III (KMG-III): the genomes of soil and plant-associated and newly described type strains.</title>
        <authorList>
            <person name="Whitman W."/>
        </authorList>
    </citation>
    <scope>NUCLEOTIDE SEQUENCE [LARGE SCALE GENOMIC DNA]</scope>
    <source>
        <strain evidence="7 8">BSker1</strain>
    </source>
</reference>
<dbReference type="GO" id="GO:0008803">
    <property type="term" value="F:bis(5'-nucleosyl)-tetraphosphatase (symmetrical) activity"/>
    <property type="evidence" value="ECO:0007669"/>
    <property type="project" value="UniProtKB-EC"/>
</dbReference>
<comment type="function">
    <text evidence="1 5">Hydrolyzes diadenosine 5',5'''-P1,P4-tetraphosphate to yield ADP.</text>
</comment>
<comment type="caution">
    <text evidence="7">The sequence shown here is derived from an EMBL/GenBank/DDBJ whole genome shotgun (WGS) entry which is preliminary data.</text>
</comment>
<proteinExistence type="inferred from homology"/>
<dbReference type="InterPro" id="IPR004617">
    <property type="entry name" value="ApaH"/>
</dbReference>
<dbReference type="EMBL" id="JALJYF010000001">
    <property type="protein sequence ID" value="MCP1727395.1"/>
    <property type="molecule type" value="Genomic_DNA"/>
</dbReference>
<dbReference type="RefSeq" id="WP_253447258.1">
    <property type="nucleotide sequence ID" value="NZ_JALJYF010000001.1"/>
</dbReference>
<name>A0ABT1G7X4_9GAMM</name>
<dbReference type="PIRSF" id="PIRSF000903">
    <property type="entry name" value="B5n-ttraPtase_sm"/>
    <property type="match status" value="1"/>
</dbReference>
<dbReference type="NCBIfam" id="TIGR00668">
    <property type="entry name" value="apaH"/>
    <property type="match status" value="1"/>
</dbReference>
<dbReference type="Pfam" id="PF00149">
    <property type="entry name" value="Metallophos"/>
    <property type="match status" value="1"/>
</dbReference>
<comment type="similarity">
    <text evidence="2 5">Belongs to the Ap4A hydrolase family.</text>
</comment>
<evidence type="ECO:0000256" key="4">
    <source>
        <dbReference type="ARBA" id="ARBA00049417"/>
    </source>
</evidence>
<dbReference type="CDD" id="cd07422">
    <property type="entry name" value="MPP_ApaH"/>
    <property type="match status" value="1"/>
</dbReference>
<dbReference type="PANTHER" id="PTHR40942">
    <property type="match status" value="1"/>
</dbReference>
<evidence type="ECO:0000256" key="3">
    <source>
        <dbReference type="ARBA" id="ARBA00022801"/>
    </source>
</evidence>
<dbReference type="Proteomes" id="UP001523550">
    <property type="component" value="Unassembled WGS sequence"/>
</dbReference>
<dbReference type="NCBIfam" id="NF001204">
    <property type="entry name" value="PRK00166.1"/>
    <property type="match status" value="1"/>
</dbReference>
<evidence type="ECO:0000259" key="6">
    <source>
        <dbReference type="Pfam" id="PF00149"/>
    </source>
</evidence>
<protein>
    <recommendedName>
        <fullName evidence="5">Bis(5'-nucleosyl)-tetraphosphatase, symmetrical</fullName>
        <ecNumber evidence="5">3.6.1.41</ecNumber>
    </recommendedName>
    <alternativeName>
        <fullName evidence="5">Ap4A hydrolase</fullName>
    </alternativeName>
    <alternativeName>
        <fullName evidence="5">Diadenosine 5',5'''-P1,P4-tetraphosphate pyrophosphohydrolase</fullName>
    </alternativeName>
    <alternativeName>
        <fullName evidence="5">Diadenosine tetraphosphatase</fullName>
    </alternativeName>
</protein>
<keyword evidence="8" id="KW-1185">Reference proteome</keyword>